<evidence type="ECO:0000256" key="1">
    <source>
        <dbReference type="ARBA" id="ARBA00004442"/>
    </source>
</evidence>
<dbReference type="SUPFAM" id="SSF103088">
    <property type="entry name" value="OmpA-like"/>
    <property type="match status" value="1"/>
</dbReference>
<dbReference type="PROSITE" id="PS51257">
    <property type="entry name" value="PROKAR_LIPOPROTEIN"/>
    <property type="match status" value="1"/>
</dbReference>
<dbReference type="Pfam" id="PF07676">
    <property type="entry name" value="PD40"/>
    <property type="match status" value="3"/>
</dbReference>
<feature type="compositionally biased region" description="Low complexity" evidence="5">
    <location>
        <begin position="444"/>
        <end position="456"/>
    </location>
</feature>
<dbReference type="PANTHER" id="PTHR30329:SF21">
    <property type="entry name" value="LIPOPROTEIN YIAD-RELATED"/>
    <property type="match status" value="1"/>
</dbReference>
<feature type="domain" description="OmpA-like" evidence="7">
    <location>
        <begin position="530"/>
        <end position="648"/>
    </location>
</feature>
<keyword evidence="3" id="KW-0998">Cell outer membrane</keyword>
<evidence type="ECO:0000313" key="9">
    <source>
        <dbReference type="Proteomes" id="UP000664369"/>
    </source>
</evidence>
<dbReference type="Gene3D" id="2.120.10.30">
    <property type="entry name" value="TolB, C-terminal domain"/>
    <property type="match status" value="1"/>
</dbReference>
<dbReference type="SUPFAM" id="SSF49478">
    <property type="entry name" value="Cna protein B-type domain"/>
    <property type="match status" value="1"/>
</dbReference>
<dbReference type="InterPro" id="IPR006665">
    <property type="entry name" value="OmpA-like"/>
</dbReference>
<protein>
    <submittedName>
        <fullName evidence="8">PD40 domain-containing protein</fullName>
    </submittedName>
</protein>
<dbReference type="InterPro" id="IPR011042">
    <property type="entry name" value="6-blade_b-propeller_TolB-like"/>
</dbReference>
<dbReference type="CDD" id="cd07185">
    <property type="entry name" value="OmpA_C-like"/>
    <property type="match status" value="1"/>
</dbReference>
<dbReference type="InterPro" id="IPR011990">
    <property type="entry name" value="TPR-like_helical_dom_sf"/>
</dbReference>
<evidence type="ECO:0000256" key="5">
    <source>
        <dbReference type="SAM" id="MobiDB-lite"/>
    </source>
</evidence>
<dbReference type="Proteomes" id="UP000664369">
    <property type="component" value="Unassembled WGS sequence"/>
</dbReference>
<comment type="caution">
    <text evidence="8">The sequence shown here is derived from an EMBL/GenBank/DDBJ whole genome shotgun (WGS) entry which is preliminary data.</text>
</comment>
<dbReference type="PANTHER" id="PTHR30329">
    <property type="entry name" value="STATOR ELEMENT OF FLAGELLAR MOTOR COMPLEX"/>
    <property type="match status" value="1"/>
</dbReference>
<accession>A0ABS3QBA0</accession>
<evidence type="ECO:0000313" key="8">
    <source>
        <dbReference type="EMBL" id="MBO2008540.1"/>
    </source>
</evidence>
<gene>
    <name evidence="8" type="ORF">J4E00_05710</name>
</gene>
<dbReference type="Pfam" id="PF00691">
    <property type="entry name" value="OmpA"/>
    <property type="match status" value="1"/>
</dbReference>
<feature type="region of interest" description="Disordered" evidence="5">
    <location>
        <begin position="442"/>
        <end position="468"/>
    </location>
</feature>
<dbReference type="PRINTS" id="PR01021">
    <property type="entry name" value="OMPADOMAIN"/>
</dbReference>
<evidence type="ECO:0000256" key="6">
    <source>
        <dbReference type="SAM" id="SignalP"/>
    </source>
</evidence>
<dbReference type="Gene3D" id="2.60.40.1120">
    <property type="entry name" value="Carboxypeptidase-like, regulatory domain"/>
    <property type="match status" value="1"/>
</dbReference>
<keyword evidence="6" id="KW-0732">Signal</keyword>
<keyword evidence="9" id="KW-1185">Reference proteome</keyword>
<dbReference type="InterPro" id="IPR011659">
    <property type="entry name" value="WD40"/>
</dbReference>
<dbReference type="Gene3D" id="1.25.40.10">
    <property type="entry name" value="Tetratricopeptide repeat domain"/>
    <property type="match status" value="1"/>
</dbReference>
<feature type="chain" id="PRO_5046149492" evidence="6">
    <location>
        <begin position="24"/>
        <end position="649"/>
    </location>
</feature>
<dbReference type="Gene3D" id="3.30.1330.60">
    <property type="entry name" value="OmpA-like domain"/>
    <property type="match status" value="1"/>
</dbReference>
<evidence type="ECO:0000256" key="2">
    <source>
        <dbReference type="ARBA" id="ARBA00023136"/>
    </source>
</evidence>
<dbReference type="EMBL" id="JAGETZ010000002">
    <property type="protein sequence ID" value="MBO2008540.1"/>
    <property type="molecule type" value="Genomic_DNA"/>
</dbReference>
<dbReference type="InterPro" id="IPR036737">
    <property type="entry name" value="OmpA-like_sf"/>
</dbReference>
<evidence type="ECO:0000256" key="4">
    <source>
        <dbReference type="PROSITE-ProRule" id="PRU00473"/>
    </source>
</evidence>
<name>A0ABS3QBA0_9BACT</name>
<evidence type="ECO:0000259" key="7">
    <source>
        <dbReference type="PROSITE" id="PS51123"/>
    </source>
</evidence>
<dbReference type="SUPFAM" id="SSF48452">
    <property type="entry name" value="TPR-like"/>
    <property type="match status" value="1"/>
</dbReference>
<comment type="subcellular location">
    <subcellularLocation>
        <location evidence="1">Cell outer membrane</location>
    </subcellularLocation>
</comment>
<feature type="signal peptide" evidence="6">
    <location>
        <begin position="1"/>
        <end position="23"/>
    </location>
</feature>
<dbReference type="PROSITE" id="PS51123">
    <property type="entry name" value="OMPA_2"/>
    <property type="match status" value="1"/>
</dbReference>
<dbReference type="InterPro" id="IPR006664">
    <property type="entry name" value="OMP_bac"/>
</dbReference>
<dbReference type="RefSeq" id="WP_208174139.1">
    <property type="nucleotide sequence ID" value="NZ_JAGETZ010000002.1"/>
</dbReference>
<evidence type="ECO:0000256" key="3">
    <source>
        <dbReference type="ARBA" id="ARBA00023237"/>
    </source>
</evidence>
<dbReference type="InterPro" id="IPR050330">
    <property type="entry name" value="Bact_OuterMem_StrucFunc"/>
</dbReference>
<reference evidence="8 9" key="1">
    <citation type="submission" date="2021-03" db="EMBL/GenBank/DDBJ databases">
        <authorList>
            <person name="Kim M.K."/>
        </authorList>
    </citation>
    <scope>NUCLEOTIDE SEQUENCE [LARGE SCALE GENOMIC DNA]</scope>
    <source>
        <strain evidence="8 9">BT442</strain>
    </source>
</reference>
<keyword evidence="2 4" id="KW-0472">Membrane</keyword>
<sequence length="649" mass="69253">MRKLLFVCTAAGSVALMSGCATTGGMSKGDKQFARGQYELAIPLYQADVASGKNAAISNFRIGEAYRLSNRVEMAEPFYKAALDGGVKNADAGFRYAEALKANGKYDEAAAQFATYATSGGNRALAARAEAEAKNATASKDVAGMKNKYDVMPVDALNSAASDFGGAMIPGGDFVFTSGREGKKYLGNGENFNHLYAIKFDDATAMTGGTARKLEGPFNSETKHEASATYTPDGKTMVFARSNSGKKNDYKPEGGDKTTLLSVDLWISYNKGGTWSEPVLANINDRTADDFSPVFAPDGTTLYFSSARKGGQGGNDLYKATLGPNGRFSPAENLGESINTAGNENFPGVAPDGTLYFASDGRPGLGKLDLFMVKGGKPVNLGADVNSPADDFAPVPMANDMGLFSSNRAGGKGSDDVYMFKKKPLKLVTFYADGTVLERDDKAGTTTPAAGATVTVSGPNGAPQTVTTDASGKFNLKLDSVSNYSFRAERAGDFAARTTLSTSGRKPSQDQLPNLTNDVQLPVTLTLNKIILARAIEIKDILYDYNKYDIRPDAAIRLDTLVQTLVDNPKISVELSSHTDSRGKDAYNLKLSQQRAQAAVDYIVSKGIAKTRITAKGYGETRPLVANAKTEEEFQRNRRTEFKVTKVAK</sequence>
<proteinExistence type="predicted"/>
<organism evidence="8 9">
    <name type="scientific">Hymenobacter negativus</name>
    <dbReference type="NCBI Taxonomy" id="2795026"/>
    <lineage>
        <taxon>Bacteria</taxon>
        <taxon>Pseudomonadati</taxon>
        <taxon>Bacteroidota</taxon>
        <taxon>Cytophagia</taxon>
        <taxon>Cytophagales</taxon>
        <taxon>Hymenobacteraceae</taxon>
        <taxon>Hymenobacter</taxon>
    </lineage>
</organism>
<dbReference type="SUPFAM" id="SSF82171">
    <property type="entry name" value="DPP6 N-terminal domain-like"/>
    <property type="match status" value="1"/>
</dbReference>